<feature type="domain" description="Acyl-CoA dehydrogenase/oxidase N-terminal" evidence="7">
    <location>
        <begin position="12"/>
        <end position="90"/>
    </location>
</feature>
<gene>
    <name evidence="8" type="ORF">ACHIPZ_18145</name>
</gene>
<dbReference type="InterPro" id="IPR013786">
    <property type="entry name" value="AcylCoA_DH/ox_N"/>
</dbReference>
<reference evidence="8 9" key="1">
    <citation type="submission" date="2024-10" db="EMBL/GenBank/DDBJ databases">
        <authorList>
            <person name="Riesco R."/>
        </authorList>
    </citation>
    <scope>NUCLEOTIDE SEQUENCE [LARGE SCALE GENOMIC DNA]</scope>
    <source>
        <strain evidence="8 9">NCIMB 15449</strain>
    </source>
</reference>
<dbReference type="SUPFAM" id="SSF56645">
    <property type="entry name" value="Acyl-CoA dehydrogenase NM domain-like"/>
    <property type="match status" value="1"/>
</dbReference>
<dbReference type="RefSeq" id="WP_395115782.1">
    <property type="nucleotide sequence ID" value="NZ_JBIMSO010000059.1"/>
</dbReference>
<dbReference type="InterPro" id="IPR037069">
    <property type="entry name" value="AcylCoA_DH/ox_N_sf"/>
</dbReference>
<dbReference type="SUPFAM" id="SSF47203">
    <property type="entry name" value="Acyl-CoA dehydrogenase C-terminal domain-like"/>
    <property type="match status" value="1"/>
</dbReference>
<accession>A0ABW7JSI0</accession>
<dbReference type="Gene3D" id="1.20.140.10">
    <property type="entry name" value="Butyryl-CoA Dehydrogenase, subunit A, domain 3"/>
    <property type="match status" value="1"/>
</dbReference>
<keyword evidence="4" id="KW-0274">FAD</keyword>
<proteinExistence type="inferred from homology"/>
<protein>
    <submittedName>
        <fullName evidence="8">Acyl-CoA dehydrogenase family protein</fullName>
    </submittedName>
</protein>
<dbReference type="EMBL" id="JBIMSO010000059">
    <property type="protein sequence ID" value="MFH5210109.1"/>
    <property type="molecule type" value="Genomic_DNA"/>
</dbReference>
<evidence type="ECO:0000256" key="2">
    <source>
        <dbReference type="ARBA" id="ARBA00009347"/>
    </source>
</evidence>
<dbReference type="Gene3D" id="1.10.540.10">
    <property type="entry name" value="Acyl-CoA dehydrogenase/oxidase, N-terminal domain"/>
    <property type="match status" value="1"/>
</dbReference>
<evidence type="ECO:0000259" key="7">
    <source>
        <dbReference type="Pfam" id="PF02771"/>
    </source>
</evidence>
<comment type="similarity">
    <text evidence="2">Belongs to the acyl-CoA dehydrogenase family.</text>
</comment>
<dbReference type="Pfam" id="PF00441">
    <property type="entry name" value="Acyl-CoA_dh_1"/>
    <property type="match status" value="1"/>
</dbReference>
<evidence type="ECO:0000256" key="3">
    <source>
        <dbReference type="ARBA" id="ARBA00022630"/>
    </source>
</evidence>
<dbReference type="PANTHER" id="PTHR43884:SF20">
    <property type="entry name" value="ACYL-COA DEHYDROGENASE FADE28"/>
    <property type="match status" value="1"/>
</dbReference>
<evidence type="ECO:0000313" key="8">
    <source>
        <dbReference type="EMBL" id="MFH5210109.1"/>
    </source>
</evidence>
<sequence length="346" mass="37122">MNAHTAVDQDLVGMMDAVFARHREEHEPGAEWDRSLWARLGELGLTRLTGREESGGSGATWFEAAELLRAAVSHGVRAPVAEHDLLAGWLLDVAGLPVDDSRRTVCVLDDKGVARDVPWAAEADRIVVVWRSDDRYLVGDVAVADLRIVNGANLAGEPRGTVSADVGAVTGSHVSGTIVEQLHLRGALVRALQICAALDAILELSITHATDRTQFGRPLAKFQAVQNLVADIAGEAALARAATEAALADAVRTDWSGTNVEFLVAVARSCAGHAASVVVRNAHQIHGAIGTTQEHRLHEYTKPALAWRSEYGSTHFWDDKLTRAAIAAGRDNLWDLVTGLPTERTT</sequence>
<evidence type="ECO:0000313" key="9">
    <source>
        <dbReference type="Proteomes" id="UP001609175"/>
    </source>
</evidence>
<organism evidence="8 9">
    <name type="scientific">Antrihabitans spumae</name>
    <dbReference type="NCBI Taxonomy" id="3373370"/>
    <lineage>
        <taxon>Bacteria</taxon>
        <taxon>Bacillati</taxon>
        <taxon>Actinomycetota</taxon>
        <taxon>Actinomycetes</taxon>
        <taxon>Mycobacteriales</taxon>
        <taxon>Nocardiaceae</taxon>
        <taxon>Antrihabitans</taxon>
    </lineage>
</organism>
<evidence type="ECO:0000256" key="5">
    <source>
        <dbReference type="ARBA" id="ARBA00023002"/>
    </source>
</evidence>
<keyword evidence="5" id="KW-0560">Oxidoreductase</keyword>
<evidence type="ECO:0000256" key="4">
    <source>
        <dbReference type="ARBA" id="ARBA00022827"/>
    </source>
</evidence>
<dbReference type="PANTHER" id="PTHR43884">
    <property type="entry name" value="ACYL-COA DEHYDROGENASE"/>
    <property type="match status" value="1"/>
</dbReference>
<keyword evidence="3" id="KW-0285">Flavoprotein</keyword>
<feature type="domain" description="Acyl-CoA dehydrogenase/oxidase C-terminal" evidence="6">
    <location>
        <begin position="188"/>
        <end position="309"/>
    </location>
</feature>
<evidence type="ECO:0000259" key="6">
    <source>
        <dbReference type="Pfam" id="PF00441"/>
    </source>
</evidence>
<dbReference type="Pfam" id="PF02771">
    <property type="entry name" value="Acyl-CoA_dh_N"/>
    <property type="match status" value="1"/>
</dbReference>
<comment type="caution">
    <text evidence="8">The sequence shown here is derived from an EMBL/GenBank/DDBJ whole genome shotgun (WGS) entry which is preliminary data.</text>
</comment>
<evidence type="ECO:0000256" key="1">
    <source>
        <dbReference type="ARBA" id="ARBA00001974"/>
    </source>
</evidence>
<dbReference type="Proteomes" id="UP001609175">
    <property type="component" value="Unassembled WGS sequence"/>
</dbReference>
<name>A0ABW7JSI0_9NOCA</name>
<dbReference type="InterPro" id="IPR009100">
    <property type="entry name" value="AcylCoA_DH/oxidase_NM_dom_sf"/>
</dbReference>
<dbReference type="InterPro" id="IPR036250">
    <property type="entry name" value="AcylCo_DH-like_C"/>
</dbReference>
<dbReference type="InterPro" id="IPR009075">
    <property type="entry name" value="AcylCo_DH/oxidase_C"/>
</dbReference>
<comment type="cofactor">
    <cofactor evidence="1">
        <name>FAD</name>
        <dbReference type="ChEBI" id="CHEBI:57692"/>
    </cofactor>
</comment>